<dbReference type="AlphaFoldDB" id="A0A507D7Q5"/>
<dbReference type="EMBL" id="QEAM01000080">
    <property type="protein sequence ID" value="TPX47308.1"/>
    <property type="molecule type" value="Genomic_DNA"/>
</dbReference>
<reference evidence="1 2" key="1">
    <citation type="journal article" date="2019" name="Sci. Rep.">
        <title>Comparative genomics of chytrid fungi reveal insights into the obligate biotrophic and pathogenic lifestyle of Synchytrium endobioticum.</title>
        <authorList>
            <person name="van de Vossenberg B.T.L.H."/>
            <person name="Warris S."/>
            <person name="Nguyen H.D.T."/>
            <person name="van Gent-Pelzer M.P.E."/>
            <person name="Joly D.L."/>
            <person name="van de Geest H.C."/>
            <person name="Bonants P.J.M."/>
            <person name="Smith D.S."/>
            <person name="Levesque C.A."/>
            <person name="van der Lee T.A.J."/>
        </authorList>
    </citation>
    <scope>NUCLEOTIDE SEQUENCE [LARGE SCALE GENOMIC DNA]</scope>
    <source>
        <strain evidence="1 2">LEV6574</strain>
    </source>
</reference>
<organism evidence="1 2">
    <name type="scientific">Synchytrium endobioticum</name>
    <dbReference type="NCBI Taxonomy" id="286115"/>
    <lineage>
        <taxon>Eukaryota</taxon>
        <taxon>Fungi</taxon>
        <taxon>Fungi incertae sedis</taxon>
        <taxon>Chytridiomycota</taxon>
        <taxon>Chytridiomycota incertae sedis</taxon>
        <taxon>Chytridiomycetes</taxon>
        <taxon>Synchytriales</taxon>
        <taxon>Synchytriaceae</taxon>
        <taxon>Synchytrium</taxon>
    </lineage>
</organism>
<comment type="caution">
    <text evidence="1">The sequence shown here is derived from an EMBL/GenBank/DDBJ whole genome shotgun (WGS) entry which is preliminary data.</text>
</comment>
<dbReference type="Proteomes" id="UP000320475">
    <property type="component" value="Unassembled WGS sequence"/>
</dbReference>
<protein>
    <submittedName>
        <fullName evidence="1">Uncharacterized protein</fullName>
    </submittedName>
</protein>
<accession>A0A507D7Q5</accession>
<proteinExistence type="predicted"/>
<name>A0A507D7Q5_9FUNG</name>
<gene>
    <name evidence="1" type="ORF">SeLEV6574_g02736</name>
</gene>
<evidence type="ECO:0000313" key="1">
    <source>
        <dbReference type="EMBL" id="TPX47308.1"/>
    </source>
</evidence>
<evidence type="ECO:0000313" key="2">
    <source>
        <dbReference type="Proteomes" id="UP000320475"/>
    </source>
</evidence>
<sequence length="96" mass="11000">MAFLINTKRTKHFIRDAIQLQQCTLQPCPIERMIADFLTKGVSEEKQVFCCNHQTRRLNPKRLLNTFFAGLHQPKMCRASMEPSQAPAGSTHLLES</sequence>